<evidence type="ECO:0000313" key="2">
    <source>
        <dbReference type="Proteomes" id="UP001150581"/>
    </source>
</evidence>
<gene>
    <name evidence="1" type="ORF">LPJ66_007049</name>
</gene>
<dbReference type="EMBL" id="JANBPG010001200">
    <property type="protein sequence ID" value="KAJ1891209.1"/>
    <property type="molecule type" value="Genomic_DNA"/>
</dbReference>
<keyword evidence="2" id="KW-1185">Reference proteome</keyword>
<proteinExistence type="predicted"/>
<sequence>MDATFIPASARLPTELLLAIFSRLTPYQDALHACILTCRRWSQIAIPLLWKQPYFSRISKVSLFAFTLVSTSSGQTPSPYAKLINTLSFSAMPECDRNNPRLGLLLDTIISCMAVRRSEQPSCSSGKGWQEAAAAPVIKRSRSLSRNTENTGCARPLITAVDVGIPGDATAVEAAAATVAGNHTVAYMSRLDGFQEEPPALSLTMDSAQPRFDQHMSTCPSILRLASSTADHAYMSSLQNLDLSFCKGTRNYMLQRLAPKLASLRVLNLAGGQRTDITVSKLAQHMPGVRRVSIAWTMNLSDFGVSELVQKCRAVSVLDLTYCTQIEDTALFSIAHCLKDSLMALSVAYCAGVTDIGVREVATSCGRLEVLNLVKCLRVTERMRRFLESLNVVTQCDTRKLFSINYGVSNKRK</sequence>
<comment type="caution">
    <text evidence="1">The sequence shown here is derived from an EMBL/GenBank/DDBJ whole genome shotgun (WGS) entry which is preliminary data.</text>
</comment>
<reference evidence="1" key="1">
    <citation type="submission" date="2022-07" db="EMBL/GenBank/DDBJ databases">
        <title>Phylogenomic reconstructions and comparative analyses of Kickxellomycotina fungi.</title>
        <authorList>
            <person name="Reynolds N.K."/>
            <person name="Stajich J.E."/>
            <person name="Barry K."/>
            <person name="Grigoriev I.V."/>
            <person name="Crous P."/>
            <person name="Smith M.E."/>
        </authorList>
    </citation>
    <scope>NUCLEOTIDE SEQUENCE</scope>
    <source>
        <strain evidence="1">Benny 63K</strain>
    </source>
</reference>
<name>A0ACC1IG22_9FUNG</name>
<dbReference type="Proteomes" id="UP001150581">
    <property type="component" value="Unassembled WGS sequence"/>
</dbReference>
<organism evidence="1 2">
    <name type="scientific">Kickxella alabastrina</name>
    <dbReference type="NCBI Taxonomy" id="61397"/>
    <lineage>
        <taxon>Eukaryota</taxon>
        <taxon>Fungi</taxon>
        <taxon>Fungi incertae sedis</taxon>
        <taxon>Zoopagomycota</taxon>
        <taxon>Kickxellomycotina</taxon>
        <taxon>Kickxellomycetes</taxon>
        <taxon>Kickxellales</taxon>
        <taxon>Kickxellaceae</taxon>
        <taxon>Kickxella</taxon>
    </lineage>
</organism>
<evidence type="ECO:0000313" key="1">
    <source>
        <dbReference type="EMBL" id="KAJ1891209.1"/>
    </source>
</evidence>
<accession>A0ACC1IG22</accession>
<protein>
    <submittedName>
        <fullName evidence="1">Uncharacterized protein</fullName>
    </submittedName>
</protein>